<protein>
    <submittedName>
        <fullName evidence="1">Uncharacterized protein</fullName>
    </submittedName>
</protein>
<evidence type="ECO:0000313" key="2">
    <source>
        <dbReference type="Proteomes" id="UP001242313"/>
    </source>
</evidence>
<proteinExistence type="predicted"/>
<dbReference type="Proteomes" id="UP001242313">
    <property type="component" value="Unassembled WGS sequence"/>
</dbReference>
<evidence type="ECO:0000313" key="1">
    <source>
        <dbReference type="EMBL" id="MDQ0415662.1"/>
    </source>
</evidence>
<reference evidence="1 2" key="1">
    <citation type="submission" date="2023-07" db="EMBL/GenBank/DDBJ databases">
        <title>Genomic Encyclopedia of Type Strains, Phase IV (KMG-IV): sequencing the most valuable type-strain genomes for metagenomic binning, comparative biology and taxonomic classification.</title>
        <authorList>
            <person name="Goeker M."/>
        </authorList>
    </citation>
    <scope>NUCLEOTIDE SEQUENCE [LARGE SCALE GENOMIC DNA]</scope>
    <source>
        <strain evidence="1 2">DSM 19598</strain>
    </source>
</reference>
<comment type="caution">
    <text evidence="1">The sequence shown here is derived from an EMBL/GenBank/DDBJ whole genome shotgun (WGS) entry which is preliminary data.</text>
</comment>
<organism evidence="1 2">
    <name type="scientific">Mesobacillus stamsii</name>
    <dbReference type="NCBI Taxonomy" id="225347"/>
    <lineage>
        <taxon>Bacteria</taxon>
        <taxon>Bacillati</taxon>
        <taxon>Bacillota</taxon>
        <taxon>Bacilli</taxon>
        <taxon>Bacillales</taxon>
        <taxon>Bacillaceae</taxon>
        <taxon>Mesobacillus</taxon>
    </lineage>
</organism>
<gene>
    <name evidence="1" type="ORF">J2S25_003889</name>
</gene>
<keyword evidence="2" id="KW-1185">Reference proteome</keyword>
<dbReference type="EMBL" id="JAUSUN010000043">
    <property type="protein sequence ID" value="MDQ0415662.1"/>
    <property type="molecule type" value="Genomic_DNA"/>
</dbReference>
<sequence length="75" mass="8522">MWMEPLLGRDTGTGEGHRDRYLVPPFFYNWCGMVVRFEGMEAWAVGVGWLGGVRMNKQKSAWAMCLGGFFVIGLF</sequence>
<accession>A0ABU0G274</accession>
<name>A0ABU0G274_9BACI</name>